<evidence type="ECO:0000313" key="3">
    <source>
        <dbReference type="Proteomes" id="UP000002669"/>
    </source>
</evidence>
<keyword evidence="1" id="KW-1133">Transmembrane helix</keyword>
<dbReference type="InterPro" id="IPR026749">
    <property type="entry name" value="Tmem135"/>
</dbReference>
<dbReference type="eggNOG" id="ENOG502RQQG">
    <property type="taxonomic scope" value="Eukaryota"/>
</dbReference>
<proteinExistence type="predicted"/>
<dbReference type="Proteomes" id="UP000002669">
    <property type="component" value="Unassembled WGS sequence"/>
</dbReference>
<feature type="transmembrane region" description="Helical" evidence="1">
    <location>
        <begin position="486"/>
        <end position="502"/>
    </location>
</feature>
<evidence type="ECO:0000313" key="2">
    <source>
        <dbReference type="EMBL" id="EFQ97751.1"/>
    </source>
</evidence>
<dbReference type="AlphaFoldDB" id="E5R1Q3"/>
<name>E5R1Q3_ARTGP</name>
<protein>
    <recommendedName>
        <fullName evidence="4">Transmembrane protein 135 N-terminal domain-containing protein</fullName>
    </recommendedName>
</protein>
<keyword evidence="1" id="KW-0812">Transmembrane</keyword>
<feature type="transmembrane region" description="Helical" evidence="1">
    <location>
        <begin position="401"/>
        <end position="424"/>
    </location>
</feature>
<evidence type="ECO:0008006" key="4">
    <source>
        <dbReference type="Google" id="ProtNLM"/>
    </source>
</evidence>
<gene>
    <name evidence="2" type="ORF">MGYG_00792</name>
</gene>
<dbReference type="InParanoid" id="E5R1Q3"/>
<dbReference type="VEuPathDB" id="FungiDB:MGYG_00792"/>
<keyword evidence="3" id="KW-1185">Reference proteome</keyword>
<feature type="transmembrane region" description="Helical" evidence="1">
    <location>
        <begin position="436"/>
        <end position="455"/>
    </location>
</feature>
<evidence type="ECO:0000256" key="1">
    <source>
        <dbReference type="SAM" id="Phobius"/>
    </source>
</evidence>
<dbReference type="RefSeq" id="XP_003176703.1">
    <property type="nucleotide sequence ID" value="XM_003176655.1"/>
</dbReference>
<organism evidence="3">
    <name type="scientific">Arthroderma gypseum (strain ATCC MYA-4604 / CBS 118893)</name>
    <name type="common">Microsporum gypseum</name>
    <dbReference type="NCBI Taxonomy" id="535722"/>
    <lineage>
        <taxon>Eukaryota</taxon>
        <taxon>Fungi</taxon>
        <taxon>Dikarya</taxon>
        <taxon>Ascomycota</taxon>
        <taxon>Pezizomycotina</taxon>
        <taxon>Eurotiomycetes</taxon>
        <taxon>Eurotiomycetidae</taxon>
        <taxon>Onygenales</taxon>
        <taxon>Arthrodermataceae</taxon>
        <taxon>Nannizzia</taxon>
    </lineage>
</organism>
<dbReference type="PANTHER" id="PTHR12459">
    <property type="entry name" value="TRANSMEMBRANE PROTEIN 135-RELATED"/>
    <property type="match status" value="1"/>
</dbReference>
<dbReference type="GeneID" id="10032025"/>
<dbReference type="OMA" id="ERPWWFG"/>
<reference evidence="3" key="1">
    <citation type="journal article" date="2012" name="MBio">
        <title>Comparative genome analysis of Trichophyton rubrum and related dermatophytes reveals candidate genes involved in infection.</title>
        <authorList>
            <person name="Martinez D.A."/>
            <person name="Oliver B.G."/>
            <person name="Graeser Y."/>
            <person name="Goldberg J.M."/>
            <person name="Li W."/>
            <person name="Martinez-Rossi N.M."/>
            <person name="Monod M."/>
            <person name="Shelest E."/>
            <person name="Barton R.C."/>
            <person name="Birch E."/>
            <person name="Brakhage A.A."/>
            <person name="Chen Z."/>
            <person name="Gurr S.J."/>
            <person name="Heiman D."/>
            <person name="Heitman J."/>
            <person name="Kosti I."/>
            <person name="Rossi A."/>
            <person name="Saif S."/>
            <person name="Samalova M."/>
            <person name="Saunders C.W."/>
            <person name="Shea T."/>
            <person name="Summerbell R.C."/>
            <person name="Xu J."/>
            <person name="Young S."/>
            <person name="Zeng Q."/>
            <person name="Birren B.W."/>
            <person name="Cuomo C.A."/>
            <person name="White T.C."/>
        </authorList>
    </citation>
    <scope>NUCLEOTIDE SEQUENCE [LARGE SCALE GENOMIC DNA]</scope>
    <source>
        <strain evidence="3">ATCC MYA-4604 / CBS 118893</strain>
    </source>
</reference>
<dbReference type="OrthoDB" id="291792at2759"/>
<dbReference type="STRING" id="535722.E5R1Q3"/>
<sequence length="548" mass="61392">MASNPDPDAQRSPPSLGFKAQRTVLQLLCSAEEYRKLHESVIQNLPQSIQTRAYSPATFNHIVKSRDKHTSAALRSSIRLFWISRLGMKLLDFIKSRVISRTGAADVSSSVPFRDSPAFRLPLSLSLMLLFHRLLHRFFSRLRANLRTDNARPFRERNPRIAKALTSKYAPAIGASLAGFFLGVYPQTQLRLTVAIYASTRSLEVLYNALVDNGWLSFRPWWFGSWLLMPLSMAQLFHAFIFDREATPSWFGNVILQYTPGYIKRRPSGLPGMVAWPEPFETVDALAKVAELKWRYGTLHDDLDRLLLPILHPTITDTLPAAVQIISPITSPAHPAIASLSCALLHPKSPSCLTALIHQVLLSVPPLIRSITKVYLALSILKFKSFVTSPVTSINELSRKILAATAIICSSIGAAWGSVCFFNAIFPRKLLPTQRFYLSGAISGLPFAVLCGSGYRAHFLYLFRQAVESTWKTGVKRGLWRGYKGGDLWVLVASWALLGVLLERNPENITDRGFRKALTWMRGDGYSDLAERRAKRSKRNPAEQARSS</sequence>
<dbReference type="EMBL" id="DS989822">
    <property type="protein sequence ID" value="EFQ97751.1"/>
    <property type="molecule type" value="Genomic_DNA"/>
</dbReference>
<accession>E5R1Q3</accession>
<keyword evidence="1" id="KW-0472">Membrane</keyword>
<dbReference type="PANTHER" id="PTHR12459:SF19">
    <property type="entry name" value="TRANSMEMBRANE PROTEIN 135 N-TERMINAL DOMAIN-CONTAINING PROTEIN"/>
    <property type="match status" value="1"/>
</dbReference>
<dbReference type="HOGENOM" id="CLU_038406_0_0_1"/>